<comment type="caution">
    <text evidence="2">The sequence shown here is derived from an EMBL/GenBank/DDBJ whole genome shotgun (WGS) entry which is preliminary data.</text>
</comment>
<organism evidence="2 3">
    <name type="scientific">Populus deltoides</name>
    <name type="common">Eastern poplar</name>
    <name type="synonym">Eastern cottonwood</name>
    <dbReference type="NCBI Taxonomy" id="3696"/>
    <lineage>
        <taxon>Eukaryota</taxon>
        <taxon>Viridiplantae</taxon>
        <taxon>Streptophyta</taxon>
        <taxon>Embryophyta</taxon>
        <taxon>Tracheophyta</taxon>
        <taxon>Spermatophyta</taxon>
        <taxon>Magnoliopsida</taxon>
        <taxon>eudicotyledons</taxon>
        <taxon>Gunneridae</taxon>
        <taxon>Pentapetalae</taxon>
        <taxon>rosids</taxon>
        <taxon>fabids</taxon>
        <taxon>Malpighiales</taxon>
        <taxon>Salicaceae</taxon>
        <taxon>Saliceae</taxon>
        <taxon>Populus</taxon>
    </lineage>
</organism>
<protein>
    <submittedName>
        <fullName evidence="2">Uncharacterized protein</fullName>
    </submittedName>
</protein>
<feature type="region of interest" description="Disordered" evidence="1">
    <location>
        <begin position="121"/>
        <end position="161"/>
    </location>
</feature>
<keyword evidence="3" id="KW-1185">Reference proteome</keyword>
<dbReference type="AlphaFoldDB" id="A0A8T2WS61"/>
<evidence type="ECO:0000256" key="1">
    <source>
        <dbReference type="SAM" id="MobiDB-lite"/>
    </source>
</evidence>
<gene>
    <name evidence="2" type="ORF">H0E87_027862</name>
</gene>
<evidence type="ECO:0000313" key="3">
    <source>
        <dbReference type="Proteomes" id="UP000807159"/>
    </source>
</evidence>
<feature type="region of interest" description="Disordered" evidence="1">
    <location>
        <begin position="54"/>
        <end position="89"/>
    </location>
</feature>
<evidence type="ECO:0000313" key="2">
    <source>
        <dbReference type="EMBL" id="KAH8483242.1"/>
    </source>
</evidence>
<sequence>MVAAMANFLGYDVYDLELTTVKDNSDLRKLLIETTGKSIIVIEDIDCSLDLTGQRKKKEKDENDAETGKEKDPISKKKREAEEESKRTSKVTLSGLEFHRWNLSCWGRQISTADVAENVMPKLRKQTENGEASSSKEEVAVKEDGVTSSKEVKQNGVIAQG</sequence>
<accession>A0A8T2WS61</accession>
<dbReference type="Proteomes" id="UP000807159">
    <property type="component" value="Chromosome 17"/>
</dbReference>
<proteinExistence type="predicted"/>
<feature type="compositionally biased region" description="Basic and acidic residues" evidence="1">
    <location>
        <begin position="134"/>
        <end position="153"/>
    </location>
</feature>
<reference evidence="2" key="1">
    <citation type="journal article" date="2021" name="J. Hered.">
        <title>Genome Assembly of Salicaceae Populus deltoides (Eastern Cottonwood) I-69 Based on Nanopore Sequencing and Hi-C Technologies.</title>
        <authorList>
            <person name="Bai S."/>
            <person name="Wu H."/>
            <person name="Zhang J."/>
            <person name="Pan Z."/>
            <person name="Zhao W."/>
            <person name="Li Z."/>
            <person name="Tong C."/>
        </authorList>
    </citation>
    <scope>NUCLEOTIDE SEQUENCE</scope>
    <source>
        <tissue evidence="2">Leaf</tissue>
    </source>
</reference>
<dbReference type="InterPro" id="IPR050747">
    <property type="entry name" value="Mitochondrial_chaperone_BCS1"/>
</dbReference>
<name>A0A8T2WS61_POPDE</name>
<dbReference type="PANTHER" id="PTHR23070">
    <property type="entry name" value="BCS1 AAA-TYPE ATPASE"/>
    <property type="match status" value="1"/>
</dbReference>
<dbReference type="EMBL" id="JACEGQ020000017">
    <property type="protein sequence ID" value="KAH8483242.1"/>
    <property type="molecule type" value="Genomic_DNA"/>
</dbReference>
<feature type="compositionally biased region" description="Basic and acidic residues" evidence="1">
    <location>
        <begin position="66"/>
        <end position="87"/>
    </location>
</feature>